<gene>
    <name evidence="1" type="ORF">PECUL_23A059565</name>
</gene>
<name>A0AAD1RFL3_PELCU</name>
<keyword evidence="2" id="KW-1185">Reference proteome</keyword>
<accession>A0AAD1RFL3</accession>
<dbReference type="Proteomes" id="UP001295444">
    <property type="component" value="Chromosome 02"/>
</dbReference>
<proteinExistence type="predicted"/>
<feature type="non-terminal residue" evidence="1">
    <location>
        <position position="75"/>
    </location>
</feature>
<evidence type="ECO:0000313" key="1">
    <source>
        <dbReference type="EMBL" id="CAH2252521.1"/>
    </source>
</evidence>
<sequence length="75" mass="8552">EYAYVSGYKINMGKSVALPHGMDPRAIEGLRTAHTFTIAKTNIKYLGVRLTADPDKLYSENYTPRIQSLYRDIEK</sequence>
<organism evidence="1 2">
    <name type="scientific">Pelobates cultripes</name>
    <name type="common">Western spadefoot toad</name>
    <dbReference type="NCBI Taxonomy" id="61616"/>
    <lineage>
        <taxon>Eukaryota</taxon>
        <taxon>Metazoa</taxon>
        <taxon>Chordata</taxon>
        <taxon>Craniata</taxon>
        <taxon>Vertebrata</taxon>
        <taxon>Euteleostomi</taxon>
        <taxon>Amphibia</taxon>
        <taxon>Batrachia</taxon>
        <taxon>Anura</taxon>
        <taxon>Pelobatoidea</taxon>
        <taxon>Pelobatidae</taxon>
        <taxon>Pelobates</taxon>
    </lineage>
</organism>
<dbReference type="AlphaFoldDB" id="A0AAD1RFL3"/>
<feature type="non-terminal residue" evidence="1">
    <location>
        <position position="1"/>
    </location>
</feature>
<protein>
    <submittedName>
        <fullName evidence="1">Uncharacterized protein</fullName>
    </submittedName>
</protein>
<dbReference type="EMBL" id="OW240913">
    <property type="protein sequence ID" value="CAH2252521.1"/>
    <property type="molecule type" value="Genomic_DNA"/>
</dbReference>
<evidence type="ECO:0000313" key="2">
    <source>
        <dbReference type="Proteomes" id="UP001295444"/>
    </source>
</evidence>
<reference evidence="1" key="1">
    <citation type="submission" date="2022-03" db="EMBL/GenBank/DDBJ databases">
        <authorList>
            <person name="Alioto T."/>
            <person name="Alioto T."/>
            <person name="Gomez Garrido J."/>
        </authorList>
    </citation>
    <scope>NUCLEOTIDE SEQUENCE</scope>
</reference>